<dbReference type="AlphaFoldDB" id="A0A0F6XYZ1"/>
<protein>
    <recommendedName>
        <fullName evidence="1">DUF2268 domain-containing protein</fullName>
    </recommendedName>
</protein>
<dbReference type="InterPro" id="IPR018728">
    <property type="entry name" value="DUF2268"/>
</dbReference>
<evidence type="ECO:0000259" key="1">
    <source>
        <dbReference type="Pfam" id="PF10026"/>
    </source>
</evidence>
<feature type="domain" description="DUF2268" evidence="1">
    <location>
        <begin position="96"/>
        <end position="298"/>
    </location>
</feature>
<name>A0A0F6XYZ1_BRELA</name>
<proteinExistence type="predicted"/>
<dbReference type="RefSeq" id="WP_031411549.1">
    <property type="nucleotide sequence ID" value="NZ_CP011074.1"/>
</dbReference>
<dbReference type="Pfam" id="PF10026">
    <property type="entry name" value="DUF2268"/>
    <property type="match status" value="1"/>
</dbReference>
<evidence type="ECO:0000313" key="2">
    <source>
        <dbReference type="EMBL" id="AKF92866.1"/>
    </source>
</evidence>
<sequence length="305" mass="34394">MSKTSFVLHDTVSIYKQMLNVSVEGQTEMFRYKLMKPFEAMWKTIGVPLKATAENGYDVIMASQMLGLWTPSSSDLSALKEEVRKLEQIHANHLSERVLEEVVQEFSKIGYNLPLEEIHYALLIGNSMSDEMQLVQGCSGFAGIPGYIQIYICPNDATLPRLPHVIAHEFNHQVRFCYEPFRYGDISVGEYIVIEGLAESFAVHMYGEERIGPWVTHLVGDELAYSARVIRDSLHVKGFSEVRSYLFGDDLADKMGYQKVGLSSYAGYAVGYHLVQAYLKKTGRSIMEATLTPANQIIAESCFFE</sequence>
<reference evidence="2" key="1">
    <citation type="submission" date="2015-03" db="EMBL/GenBank/DDBJ databases">
        <title>MIGS Cultured Bacterial/Archaeal sample from Brevibacillus laterosporus.</title>
        <authorList>
            <person name="Zeng D."/>
            <person name="Zhu L."/>
            <person name="Dong G."/>
            <person name="Ye W."/>
            <person name="Ren D."/>
            <person name="Wu L."/>
            <person name="Xu J."/>
            <person name="Li G."/>
            <person name="Guo L."/>
        </authorList>
    </citation>
    <scope>NUCLEOTIDE SEQUENCE</scope>
    <source>
        <strain evidence="2">B9</strain>
    </source>
</reference>
<gene>
    <name evidence="2" type="ORF">EX87_03715</name>
</gene>
<organism evidence="2">
    <name type="scientific">Brevibacillus laterosporus</name>
    <name type="common">Bacillus laterosporus</name>
    <dbReference type="NCBI Taxonomy" id="1465"/>
    <lineage>
        <taxon>Bacteria</taxon>
        <taxon>Bacillati</taxon>
        <taxon>Bacillota</taxon>
        <taxon>Bacilli</taxon>
        <taxon>Bacillales</taxon>
        <taxon>Paenibacillaceae</taxon>
        <taxon>Brevibacillus</taxon>
    </lineage>
</organism>
<accession>A0A0F6XYZ1</accession>
<dbReference type="EMBL" id="CP011074">
    <property type="protein sequence ID" value="AKF92866.1"/>
    <property type="molecule type" value="Genomic_DNA"/>
</dbReference>